<evidence type="ECO:0000313" key="3">
    <source>
        <dbReference type="Proteomes" id="UP000799757"/>
    </source>
</evidence>
<name>A0A6A6XAD6_9PLEO</name>
<reference evidence="2" key="1">
    <citation type="journal article" date="2020" name="Stud. Mycol.">
        <title>101 Dothideomycetes genomes: a test case for predicting lifestyles and emergence of pathogens.</title>
        <authorList>
            <person name="Haridas S."/>
            <person name="Albert R."/>
            <person name="Binder M."/>
            <person name="Bloem J."/>
            <person name="Labutti K."/>
            <person name="Salamov A."/>
            <person name="Andreopoulos B."/>
            <person name="Baker S."/>
            <person name="Barry K."/>
            <person name="Bills G."/>
            <person name="Bluhm B."/>
            <person name="Cannon C."/>
            <person name="Castanera R."/>
            <person name="Culley D."/>
            <person name="Daum C."/>
            <person name="Ezra D."/>
            <person name="Gonzalez J."/>
            <person name="Henrissat B."/>
            <person name="Kuo A."/>
            <person name="Liang C."/>
            <person name="Lipzen A."/>
            <person name="Lutzoni F."/>
            <person name="Magnuson J."/>
            <person name="Mondo S."/>
            <person name="Nolan M."/>
            <person name="Ohm R."/>
            <person name="Pangilinan J."/>
            <person name="Park H.-J."/>
            <person name="Ramirez L."/>
            <person name="Alfaro M."/>
            <person name="Sun H."/>
            <person name="Tritt A."/>
            <person name="Yoshinaga Y."/>
            <person name="Zwiers L.-H."/>
            <person name="Turgeon B."/>
            <person name="Goodwin S."/>
            <person name="Spatafora J."/>
            <person name="Crous P."/>
            <person name="Grigoriev I."/>
        </authorList>
    </citation>
    <scope>NUCLEOTIDE SEQUENCE</scope>
    <source>
        <strain evidence="2">CBS 109.77</strain>
    </source>
</reference>
<feature type="compositionally biased region" description="Basic and acidic residues" evidence="1">
    <location>
        <begin position="860"/>
        <end position="870"/>
    </location>
</feature>
<evidence type="ECO:0008006" key="4">
    <source>
        <dbReference type="Google" id="ProtNLM"/>
    </source>
</evidence>
<feature type="compositionally biased region" description="Basic and acidic residues" evidence="1">
    <location>
        <begin position="58"/>
        <end position="67"/>
    </location>
</feature>
<keyword evidence="3" id="KW-1185">Reference proteome</keyword>
<gene>
    <name evidence="2" type="ORF">K505DRAFT_325781</name>
</gene>
<dbReference type="EMBL" id="MU001947">
    <property type="protein sequence ID" value="KAF2792973.1"/>
    <property type="molecule type" value="Genomic_DNA"/>
</dbReference>
<evidence type="ECO:0000256" key="1">
    <source>
        <dbReference type="SAM" id="MobiDB-lite"/>
    </source>
</evidence>
<evidence type="ECO:0000313" key="2">
    <source>
        <dbReference type="EMBL" id="KAF2792973.1"/>
    </source>
</evidence>
<accession>A0A6A6XAD6</accession>
<feature type="region of interest" description="Disordered" evidence="1">
    <location>
        <begin position="845"/>
        <end position="884"/>
    </location>
</feature>
<sequence length="884" mass="100941">MPTALDRLLASPSALRALRTIVNAPELPTSCFPAVHCCQSTASRRQYSSASKFPASTVHEEGGEKARTRSGHPGAFRIHGFDQASNVDDPTRPKNSKWLRIDNVEEPEKAALWAEALQYRERVYGLHGIRDIWFGMARRGYNLPTADTAEANVLWATLMKNSQIVIPIQDHAVQLHKDTGHIFPRLYEVCIVHWLPRNPELALEYHHRMVIKLRLKKLPLRQVAQQLRSRLTAKSLEAFMDIYRTSNERDVYDEIVPFLCDNRKFVDARRWHAMCSHRGDLPSPSVASHPIIQLFTAENSVIYTPNNRFVYPSAGGAPRDGNPKYNEELMRRLLGRDTAPVRFEDSFCARMFATRAFPPDSIVKGLAMVGVNEIGPQALLAMSARTEPLTDLPERFKELKEAGIALQGCVFSLALEKFAMEGKFSLVRSILNSDQHPDVFGDEQLQKKLLNFYLEREDHVQAHRTLAILTLFHNDPCTESWNLVLQASIREVVPHRIVQVLQDMRINGVLITKETLVSIKSILRRRQGGRKPGPAIRGNFDDLRFVTRIYITILESGIAHIPPLAWREIIRRYGMLGRFRELRRLIFWLFSWYAPRNGTIFANLPKPPFLDSATEKLRAAFPHWQHHSNIVPWLSTGNAFHPIRQLFPNPFQQALVVWGFRAGLLPNGSLEQSMLSDVASKKHYRHKFLKRGDIKRLHWSIGLQTLVQLRNLGVHVHRHTVIKALQMQFVILFGRGRSLRKENRAMEDNNSISYGEYVREVNRIWGSPLFQEPKLFGQSRMHGSMWHPRLQRRVNRRKWLRLSEILGKGWRKPDLEIVGDVDESDAMSMGVEKLEHTFLAQGKALGADAAPQTQSTSQDAAHDSSVRSIDRLLAASASEQAKGR</sequence>
<feature type="region of interest" description="Disordered" evidence="1">
    <location>
        <begin position="49"/>
        <end position="72"/>
    </location>
</feature>
<proteinExistence type="predicted"/>
<dbReference type="AlphaFoldDB" id="A0A6A6XAD6"/>
<organism evidence="2 3">
    <name type="scientific">Melanomma pulvis-pyrius CBS 109.77</name>
    <dbReference type="NCBI Taxonomy" id="1314802"/>
    <lineage>
        <taxon>Eukaryota</taxon>
        <taxon>Fungi</taxon>
        <taxon>Dikarya</taxon>
        <taxon>Ascomycota</taxon>
        <taxon>Pezizomycotina</taxon>
        <taxon>Dothideomycetes</taxon>
        <taxon>Pleosporomycetidae</taxon>
        <taxon>Pleosporales</taxon>
        <taxon>Melanommataceae</taxon>
        <taxon>Melanomma</taxon>
    </lineage>
</organism>
<protein>
    <recommendedName>
        <fullName evidence="4">Pentatricopeptide repeat domain-containing protein</fullName>
    </recommendedName>
</protein>
<dbReference type="Proteomes" id="UP000799757">
    <property type="component" value="Unassembled WGS sequence"/>
</dbReference>
<dbReference type="OrthoDB" id="5366531at2759"/>